<evidence type="ECO:0000313" key="2">
    <source>
        <dbReference type="Proteomes" id="UP000708805"/>
    </source>
</evidence>
<organism evidence="1 2">
    <name type="scientific">Neisseria elongata subsp. nitroreducens</name>
    <dbReference type="NCBI Taxonomy" id="90367"/>
    <lineage>
        <taxon>Bacteria</taxon>
        <taxon>Pseudomonadati</taxon>
        <taxon>Pseudomonadota</taxon>
        <taxon>Betaproteobacteria</taxon>
        <taxon>Neisseriales</taxon>
        <taxon>Neisseriaceae</taxon>
        <taxon>Neisseria</taxon>
    </lineage>
</organism>
<protein>
    <submittedName>
        <fullName evidence="1">Uncharacterized protein</fullName>
    </submittedName>
</protein>
<accession>A0A9X0ZV93</accession>
<sequence>MTYAEFYARIENFPNRFSNRSLASYLSALHALTEARQAGPFTAELCLSLLERAFTAESVPFDAAWPVIRTAPADTEYAPFDYACAVMRFQAAELHRMGGGQTENGCRDFSAFSETGHAWYNFDPFSLLECGARGMADLNGEEAAVQESWDFLGRLLEMGRVYE</sequence>
<gene>
    <name evidence="1" type="ORF">J8641_01740</name>
</gene>
<reference evidence="1" key="1">
    <citation type="submission" date="2021-04" db="EMBL/GenBank/DDBJ databases">
        <title>Genomic characterization of endocarditis-associated Neisseria elongata subsp. nitroreducens.</title>
        <authorList>
            <person name="Schorner M."/>
            <person name="Passarelli-Araujo H."/>
            <person name="Scheffer M."/>
            <person name="Barazzetti F."/>
            <person name="Martins J."/>
            <person name="Machado H."/>
            <person name="Palmeiro J."/>
            <person name="Bazzo M."/>
        </authorList>
    </citation>
    <scope>NUCLEOTIDE SEQUENCE</scope>
    <source>
        <strain evidence="1">Nel_M001</strain>
    </source>
</reference>
<name>A0A9X0ZV93_NEIEL</name>
<evidence type="ECO:0000313" key="1">
    <source>
        <dbReference type="EMBL" id="MBS9339562.1"/>
    </source>
</evidence>
<comment type="caution">
    <text evidence="1">The sequence shown here is derived from an EMBL/GenBank/DDBJ whole genome shotgun (WGS) entry which is preliminary data.</text>
</comment>
<dbReference type="Proteomes" id="UP000708805">
    <property type="component" value="Unassembled WGS sequence"/>
</dbReference>
<dbReference type="RefSeq" id="WP_214037176.1">
    <property type="nucleotide sequence ID" value="NZ_JAGJWT010000001.1"/>
</dbReference>
<dbReference type="AlphaFoldDB" id="A0A9X0ZV93"/>
<proteinExistence type="predicted"/>
<dbReference type="EMBL" id="JAGJWT010000001">
    <property type="protein sequence ID" value="MBS9339562.1"/>
    <property type="molecule type" value="Genomic_DNA"/>
</dbReference>